<evidence type="ECO:0008006" key="3">
    <source>
        <dbReference type="Google" id="ProtNLM"/>
    </source>
</evidence>
<gene>
    <name evidence="1" type="ORF">GFER_15005</name>
</gene>
<sequence>MTIADLPQAVEVSTRHYAEMLDALAEFDAVAAGAVAQGIVAFAEELHRRRAQVEVFDRVIAGLLPEATSDPLLVAALERRQSLMQQVQDNNRLLSEKIRGMMSVISSELTQARGGRAAMSGYRGAATGRGSIVSGNF</sequence>
<dbReference type="AlphaFoldDB" id="A0A0C2DQH0"/>
<dbReference type="RefSeq" id="WP_040100751.1">
    <property type="nucleotide sequence ID" value="NZ_JWJD01000008.1"/>
</dbReference>
<evidence type="ECO:0000313" key="2">
    <source>
        <dbReference type="Proteomes" id="UP000035068"/>
    </source>
</evidence>
<keyword evidence="2" id="KW-1185">Reference proteome</keyword>
<reference evidence="1 2" key="1">
    <citation type="submission" date="2014-12" db="EMBL/GenBank/DDBJ databases">
        <title>Genomes of Geoalkalibacter ferrihydriticus and Geoalkalibacter subterraneus, two haloalkaliphilic metal-reducing members of the Geobacteraceae.</title>
        <authorList>
            <person name="Badalamenti J.P."/>
            <person name="Torres C.I."/>
            <person name="Krajmalnik-Brown R."/>
            <person name="Bond D.R."/>
        </authorList>
    </citation>
    <scope>NUCLEOTIDE SEQUENCE [LARGE SCALE GENOMIC DNA]</scope>
    <source>
        <strain evidence="1 2">DSM 17813</strain>
    </source>
</reference>
<dbReference type="Proteomes" id="UP000035068">
    <property type="component" value="Unassembled WGS sequence"/>
</dbReference>
<accession>A0A0C2DQH0</accession>
<protein>
    <recommendedName>
        <fullName evidence="3">Flagellar biosynthesis protein FlgN</fullName>
    </recommendedName>
</protein>
<proteinExistence type="predicted"/>
<name>A0A0C2DQH0_9BACT</name>
<comment type="caution">
    <text evidence="1">The sequence shown here is derived from an EMBL/GenBank/DDBJ whole genome shotgun (WGS) entry which is preliminary data.</text>
</comment>
<dbReference type="EMBL" id="JWJD01000008">
    <property type="protein sequence ID" value="KIH75644.1"/>
    <property type="molecule type" value="Genomic_DNA"/>
</dbReference>
<evidence type="ECO:0000313" key="1">
    <source>
        <dbReference type="EMBL" id="KIH75644.1"/>
    </source>
</evidence>
<organism evidence="1 2">
    <name type="scientific">Geoalkalibacter ferrihydriticus DSM 17813</name>
    <dbReference type="NCBI Taxonomy" id="1121915"/>
    <lineage>
        <taxon>Bacteria</taxon>
        <taxon>Pseudomonadati</taxon>
        <taxon>Thermodesulfobacteriota</taxon>
        <taxon>Desulfuromonadia</taxon>
        <taxon>Desulfuromonadales</taxon>
        <taxon>Geoalkalibacteraceae</taxon>
        <taxon>Geoalkalibacter</taxon>
    </lineage>
</organism>